<keyword evidence="3 4" id="KW-0131">Cell cycle</keyword>
<evidence type="ECO:0000256" key="1">
    <source>
        <dbReference type="ARBA" id="ARBA00022618"/>
    </source>
</evidence>
<evidence type="ECO:0000256" key="2">
    <source>
        <dbReference type="ARBA" id="ARBA00023125"/>
    </source>
</evidence>
<dbReference type="EMBL" id="DVOB01000164">
    <property type="protein sequence ID" value="HIU96610.1"/>
    <property type="molecule type" value="Genomic_DNA"/>
</dbReference>
<dbReference type="InterPro" id="IPR018478">
    <property type="entry name" value="Sporu_reg_WhiA_N_dom"/>
</dbReference>
<dbReference type="InterPro" id="IPR039518">
    <property type="entry name" value="WhiA_LAGLIDADG_dom"/>
</dbReference>
<dbReference type="PANTHER" id="PTHR37307">
    <property type="entry name" value="CELL DIVISION PROTEIN WHIA-RELATED"/>
    <property type="match status" value="1"/>
</dbReference>
<evidence type="ECO:0000313" key="8">
    <source>
        <dbReference type="EMBL" id="HIU96610.1"/>
    </source>
</evidence>
<dbReference type="NCBIfam" id="TIGR00647">
    <property type="entry name" value="DNA_bind_WhiA"/>
    <property type="match status" value="1"/>
</dbReference>
<evidence type="ECO:0000313" key="9">
    <source>
        <dbReference type="Proteomes" id="UP000824130"/>
    </source>
</evidence>
<feature type="domain" description="Sporulation transcription regulator WhiA N-terminal" evidence="6">
    <location>
        <begin position="19"/>
        <end position="107"/>
    </location>
</feature>
<feature type="domain" description="WhiA LAGLIDADG-like" evidence="7">
    <location>
        <begin position="132"/>
        <end position="223"/>
    </location>
</feature>
<comment type="caution">
    <text evidence="8">The sequence shown here is derived from an EMBL/GenBank/DDBJ whole genome shotgun (WGS) entry which is preliminary data.</text>
</comment>
<keyword evidence="2 4" id="KW-0238">DNA-binding</keyword>
<gene>
    <name evidence="4 8" type="primary">whiA</name>
    <name evidence="8" type="ORF">IAD25_07905</name>
</gene>
<dbReference type="InterPro" id="IPR023054">
    <property type="entry name" value="Sporulation_regulator_WhiA_C"/>
</dbReference>
<reference evidence="8" key="1">
    <citation type="submission" date="2020-10" db="EMBL/GenBank/DDBJ databases">
        <authorList>
            <person name="Gilroy R."/>
        </authorList>
    </citation>
    <scope>NUCLEOTIDE SEQUENCE</scope>
    <source>
        <strain evidence="8">ChiSjej4B22-8349</strain>
    </source>
</reference>
<dbReference type="InterPro" id="IPR027434">
    <property type="entry name" value="Homing_endonucl"/>
</dbReference>
<evidence type="ECO:0000259" key="5">
    <source>
        <dbReference type="Pfam" id="PF02650"/>
    </source>
</evidence>
<sequence>MSFSSETKNELARIMPEKKCCMLAEIAGFIRFAGSIHLAGGGKFRIVMTTSNPAVARHYKTLIKTYFSVDTTVGMGQESSPKKGHSYMLSIGPENLSEQILRETGILMVKEGMNFISDGIYDGLIRTKCCRKSYLRGAFLGSGTVNNPEKEYHFEISTGTETLAKDMRKLLNSFADINAKIVNRKKGYGVYLKAGEQVRDAIGIMGASSQFFKFDEIMMMKGLRSQTYRLNNIDNANIDKSIKAAEKQILSIRRIIEERGLDFLSAKLREAAELRLENPDVGIEELGKMMTPPLSKSGMNNRLRRIEEIAKEL</sequence>
<dbReference type="GO" id="GO:0003677">
    <property type="term" value="F:DNA binding"/>
    <property type="evidence" value="ECO:0007669"/>
    <property type="project" value="UniProtKB-UniRule"/>
</dbReference>
<organism evidence="8 9">
    <name type="scientific">Candidatus Allocopromorpha excrementipullorum</name>
    <dbReference type="NCBI Taxonomy" id="2840743"/>
    <lineage>
        <taxon>Bacteria</taxon>
        <taxon>Bacillati</taxon>
        <taxon>Bacillota</taxon>
        <taxon>Clostridia</taxon>
        <taxon>Eubacteriales</taxon>
        <taxon>Eubacteriaceae</taxon>
        <taxon>Eubacteriaceae incertae sedis</taxon>
        <taxon>Candidatus Allocopromorpha</taxon>
    </lineage>
</organism>
<dbReference type="SUPFAM" id="SSF55608">
    <property type="entry name" value="Homing endonucleases"/>
    <property type="match status" value="1"/>
</dbReference>
<dbReference type="Pfam" id="PF14527">
    <property type="entry name" value="LAGLIDADG_WhiA"/>
    <property type="match status" value="1"/>
</dbReference>
<evidence type="ECO:0000259" key="6">
    <source>
        <dbReference type="Pfam" id="PF10298"/>
    </source>
</evidence>
<dbReference type="HAMAP" id="MF_01420">
    <property type="entry name" value="HTH_type_WhiA"/>
    <property type="match status" value="1"/>
</dbReference>
<dbReference type="InterPro" id="IPR003802">
    <property type="entry name" value="Sporulation_regulator_WhiA"/>
</dbReference>
<dbReference type="GO" id="GO:0051301">
    <property type="term" value="P:cell division"/>
    <property type="evidence" value="ECO:0007669"/>
    <property type="project" value="UniProtKB-UniRule"/>
</dbReference>
<dbReference type="Gene3D" id="3.10.28.10">
    <property type="entry name" value="Homing endonucleases"/>
    <property type="match status" value="1"/>
</dbReference>
<name>A0A9D1SV90_9FIRM</name>
<keyword evidence="1 4" id="KW-0132">Cell division</keyword>
<accession>A0A9D1SV90</accession>
<dbReference type="Pfam" id="PF02650">
    <property type="entry name" value="HTH_WhiA"/>
    <property type="match status" value="1"/>
</dbReference>
<dbReference type="Proteomes" id="UP000824130">
    <property type="component" value="Unassembled WGS sequence"/>
</dbReference>
<evidence type="ECO:0000256" key="3">
    <source>
        <dbReference type="ARBA" id="ARBA00023306"/>
    </source>
</evidence>
<dbReference type="Pfam" id="PF10298">
    <property type="entry name" value="WhiA_N"/>
    <property type="match status" value="1"/>
</dbReference>
<dbReference type="AlphaFoldDB" id="A0A9D1SV90"/>
<protein>
    <recommendedName>
        <fullName evidence="4">Probable cell division protein WhiA</fullName>
    </recommendedName>
</protein>
<evidence type="ECO:0000259" key="7">
    <source>
        <dbReference type="Pfam" id="PF14527"/>
    </source>
</evidence>
<proteinExistence type="inferred from homology"/>
<reference evidence="8" key="2">
    <citation type="journal article" date="2021" name="PeerJ">
        <title>Extensive microbial diversity within the chicken gut microbiome revealed by metagenomics and culture.</title>
        <authorList>
            <person name="Gilroy R."/>
            <person name="Ravi A."/>
            <person name="Getino M."/>
            <person name="Pursley I."/>
            <person name="Horton D.L."/>
            <person name="Alikhan N.F."/>
            <person name="Baker D."/>
            <person name="Gharbi K."/>
            <person name="Hall N."/>
            <person name="Watson M."/>
            <person name="Adriaenssens E.M."/>
            <person name="Foster-Nyarko E."/>
            <person name="Jarju S."/>
            <person name="Secka A."/>
            <person name="Antonio M."/>
            <person name="Oren A."/>
            <person name="Chaudhuri R.R."/>
            <person name="La Ragione R."/>
            <person name="Hildebrand F."/>
            <person name="Pallen M.J."/>
        </authorList>
    </citation>
    <scope>NUCLEOTIDE SEQUENCE</scope>
    <source>
        <strain evidence="8">ChiSjej4B22-8349</strain>
    </source>
</reference>
<comment type="function">
    <text evidence="4">Involved in cell division and chromosome segregation.</text>
</comment>
<evidence type="ECO:0000256" key="4">
    <source>
        <dbReference type="HAMAP-Rule" id="MF_01420"/>
    </source>
</evidence>
<dbReference type="GO" id="GO:0043937">
    <property type="term" value="P:regulation of sporulation"/>
    <property type="evidence" value="ECO:0007669"/>
    <property type="project" value="InterPro"/>
</dbReference>
<comment type="similarity">
    <text evidence="4">Belongs to the WhiA family.</text>
</comment>
<feature type="domain" description="Sporulation regulator WhiA C-terminal" evidence="5">
    <location>
        <begin position="229"/>
        <end position="310"/>
    </location>
</feature>
<dbReference type="PANTHER" id="PTHR37307:SF1">
    <property type="entry name" value="CELL DIVISION PROTEIN WHIA-RELATED"/>
    <property type="match status" value="1"/>
</dbReference>